<name>A0A3T0KYF2_9BACI</name>
<dbReference type="Proteomes" id="UP000283095">
    <property type="component" value="Chromosome"/>
</dbReference>
<dbReference type="Pfam" id="PF18058">
    <property type="entry name" value="SbsC_C"/>
    <property type="match status" value="1"/>
</dbReference>
<dbReference type="KEGG" id="pasa:BAOM_4735"/>
<feature type="signal peptide" evidence="1">
    <location>
        <begin position="1"/>
        <end position="26"/>
    </location>
</feature>
<reference evidence="3 4" key="1">
    <citation type="submission" date="2018-01" db="EMBL/GenBank/DDBJ databases">
        <title>Bacillus asahii Genome sequencing and assembly.</title>
        <authorList>
            <person name="Jiang H."/>
            <person name="Feng Y."/>
            <person name="Zhao F."/>
            <person name="Lin X."/>
        </authorList>
    </citation>
    <scope>NUCLEOTIDE SEQUENCE [LARGE SCALE GENOMIC DNA]</scope>
    <source>
        <strain evidence="3 4">OM18</strain>
    </source>
</reference>
<dbReference type="Gene3D" id="1.20.58.790">
    <property type="match status" value="1"/>
</dbReference>
<keyword evidence="1" id="KW-0732">Signal</keyword>
<evidence type="ECO:0000256" key="1">
    <source>
        <dbReference type="SAM" id="SignalP"/>
    </source>
</evidence>
<evidence type="ECO:0000313" key="4">
    <source>
        <dbReference type="Proteomes" id="UP000283095"/>
    </source>
</evidence>
<organism evidence="3 4">
    <name type="scientific">Peribacillus asahii</name>
    <dbReference type="NCBI Taxonomy" id="228899"/>
    <lineage>
        <taxon>Bacteria</taxon>
        <taxon>Bacillati</taxon>
        <taxon>Bacillota</taxon>
        <taxon>Bacilli</taxon>
        <taxon>Bacillales</taxon>
        <taxon>Bacillaceae</taxon>
        <taxon>Peribacillus</taxon>
    </lineage>
</organism>
<dbReference type="EMBL" id="CP026095">
    <property type="protein sequence ID" value="AZV45313.1"/>
    <property type="molecule type" value="Genomic_DNA"/>
</dbReference>
<evidence type="ECO:0000313" key="3">
    <source>
        <dbReference type="EMBL" id="AZV45313.1"/>
    </source>
</evidence>
<accession>A0A3T0KYF2</accession>
<dbReference type="AlphaFoldDB" id="A0A3T0KYF2"/>
<proteinExistence type="predicted"/>
<protein>
    <recommendedName>
        <fullName evidence="2">SbsC C-terminal domain-containing protein</fullName>
    </recommendedName>
</protein>
<sequence>MSKNKAIKVVTAAVIAGSAITAVAPAQSEAATNSVDKAITKAHNQINKAFNAYYKEARFDNKLPSTSQIRKEAKLARDYYEAAKKEISKKGGSKKASYLKKLDTKKQSLNRVENYVKAINVNVAAKKIAFEAAVKGGTQYKVLAAQTALDQKNAEFKKAVAKVFGPDARRLLTAKYYTPADKLSATVDNEMAVYKAYRDIERKKLIETDLAAAETLINKVEKYVVKIEKKNTKLAKNLMKAVKKNKAAYEKELARTVTSQKKLDAILNSAKDGDKVEIKVQATENLKIATTKALTITLTGNFKKKDLTIDVPNAHITNKAANSGTVRINDVSNTSYEQVGSYVELIYNDTNGGRIINSTSAPLNITIAAGAKVTLVGNFGKITVLGNAEITLEANTVVQEVAAVSGVVKVITKEGAKVEKTTGSGTVEVTPSTPGGGGGPTPPALALSKIDAGVSGGTFTATNTADRYILSGPATAQLSSLTLEASLDGFTATIVSVDGVQVNKSYTEPTTDNNNSLTVSPNQFLPVPLQDGLSLGSLKSFVGEEVIIELKLTKGSEVVTKTITIDIEVVGANPNEWFQFKRTTDGNVEVEWKNKSAKITDMYDYTQTNEQQFLDNFMLGIAAYIDPANTGVKLSSDGVTYKELSEYNSTEIKNLLGITSSDTKFQDLVNTTIYAEVNGTKRTITFK</sequence>
<feature type="domain" description="SbsC C-terminal" evidence="2">
    <location>
        <begin position="76"/>
        <end position="180"/>
    </location>
</feature>
<dbReference type="RefSeq" id="WP_127762131.1">
    <property type="nucleotide sequence ID" value="NZ_CP026095.1"/>
</dbReference>
<evidence type="ECO:0000259" key="2">
    <source>
        <dbReference type="Pfam" id="PF18058"/>
    </source>
</evidence>
<gene>
    <name evidence="3" type="ORF">BAOM_4735</name>
</gene>
<feature type="chain" id="PRO_5039664629" description="SbsC C-terminal domain-containing protein" evidence="1">
    <location>
        <begin position="27"/>
        <end position="687"/>
    </location>
</feature>
<dbReference type="InterPro" id="IPR041378">
    <property type="entry name" value="S-layer_SbsC_C"/>
</dbReference>